<comment type="caution">
    <text evidence="1">The sequence shown here is derived from an EMBL/GenBank/DDBJ whole genome shotgun (WGS) entry which is preliminary data.</text>
</comment>
<name>A0A2I1HSX1_9GLOM</name>
<dbReference type="AlphaFoldDB" id="A0A2I1HSX1"/>
<gene>
    <name evidence="1" type="ORF">RhiirA4_487733</name>
</gene>
<accession>A0A2I1HSX1</accession>
<reference evidence="1 2" key="1">
    <citation type="submission" date="2015-10" db="EMBL/GenBank/DDBJ databases">
        <title>Genome analyses suggest a sexual origin of heterokaryosis in a supposedly ancient asexual fungus.</title>
        <authorList>
            <person name="Ropars J."/>
            <person name="Sedzielewska K."/>
            <person name="Noel J."/>
            <person name="Charron P."/>
            <person name="Farinelli L."/>
            <person name="Marton T."/>
            <person name="Kruger M."/>
            <person name="Pelin A."/>
            <person name="Brachmann A."/>
            <person name="Corradi N."/>
        </authorList>
    </citation>
    <scope>NUCLEOTIDE SEQUENCE [LARGE SCALE GENOMIC DNA]</scope>
    <source>
        <strain evidence="1 2">A4</strain>
    </source>
</reference>
<keyword evidence="2" id="KW-1185">Reference proteome</keyword>
<sequence>MLYKKCWQHEQDERTDIRQVILGINDIELLNVSNNFKIEKIKRTEIETAKKLESEYFDFPSCDDCDINSDKYKS</sequence>
<dbReference type="EMBL" id="LLXI01006204">
    <property type="protein sequence ID" value="PKY61995.1"/>
    <property type="molecule type" value="Genomic_DNA"/>
</dbReference>
<evidence type="ECO:0000313" key="2">
    <source>
        <dbReference type="Proteomes" id="UP000234323"/>
    </source>
</evidence>
<dbReference type="Proteomes" id="UP000234323">
    <property type="component" value="Unassembled WGS sequence"/>
</dbReference>
<organism evidence="1 2">
    <name type="scientific">Rhizophagus irregularis</name>
    <dbReference type="NCBI Taxonomy" id="588596"/>
    <lineage>
        <taxon>Eukaryota</taxon>
        <taxon>Fungi</taxon>
        <taxon>Fungi incertae sedis</taxon>
        <taxon>Mucoromycota</taxon>
        <taxon>Glomeromycotina</taxon>
        <taxon>Glomeromycetes</taxon>
        <taxon>Glomerales</taxon>
        <taxon>Glomeraceae</taxon>
        <taxon>Rhizophagus</taxon>
    </lineage>
</organism>
<proteinExistence type="predicted"/>
<evidence type="ECO:0000313" key="1">
    <source>
        <dbReference type="EMBL" id="PKY61995.1"/>
    </source>
</evidence>
<protein>
    <submittedName>
        <fullName evidence="1">Uncharacterized protein</fullName>
    </submittedName>
</protein>